<feature type="signal peptide" evidence="1">
    <location>
        <begin position="1"/>
        <end position="24"/>
    </location>
</feature>
<comment type="caution">
    <text evidence="2">The sequence shown here is derived from an EMBL/GenBank/DDBJ whole genome shotgun (WGS) entry which is preliminary data.</text>
</comment>
<feature type="chain" id="PRO_5047331550" evidence="1">
    <location>
        <begin position="25"/>
        <end position="80"/>
    </location>
</feature>
<sequence length="80" mass="8753">MSNSKLLLVSMVLISLLVVRLVEADDDDNQVIVEQHVREDAVWHQGKKCAREHAALAALVVTVCPLAPLETKSFALATMT</sequence>
<accession>A0ABS8SX53</accession>
<organism evidence="2 3">
    <name type="scientific">Datura stramonium</name>
    <name type="common">Jimsonweed</name>
    <name type="synonym">Common thornapple</name>
    <dbReference type="NCBI Taxonomy" id="4076"/>
    <lineage>
        <taxon>Eukaryota</taxon>
        <taxon>Viridiplantae</taxon>
        <taxon>Streptophyta</taxon>
        <taxon>Embryophyta</taxon>
        <taxon>Tracheophyta</taxon>
        <taxon>Spermatophyta</taxon>
        <taxon>Magnoliopsida</taxon>
        <taxon>eudicotyledons</taxon>
        <taxon>Gunneridae</taxon>
        <taxon>Pentapetalae</taxon>
        <taxon>asterids</taxon>
        <taxon>lamiids</taxon>
        <taxon>Solanales</taxon>
        <taxon>Solanaceae</taxon>
        <taxon>Solanoideae</taxon>
        <taxon>Datureae</taxon>
        <taxon>Datura</taxon>
    </lineage>
</organism>
<proteinExistence type="predicted"/>
<dbReference type="EMBL" id="JACEIK010000897">
    <property type="protein sequence ID" value="MCD7463602.1"/>
    <property type="molecule type" value="Genomic_DNA"/>
</dbReference>
<evidence type="ECO:0000313" key="2">
    <source>
        <dbReference type="EMBL" id="MCD7463602.1"/>
    </source>
</evidence>
<evidence type="ECO:0000313" key="3">
    <source>
        <dbReference type="Proteomes" id="UP000823775"/>
    </source>
</evidence>
<evidence type="ECO:0000256" key="1">
    <source>
        <dbReference type="SAM" id="SignalP"/>
    </source>
</evidence>
<keyword evidence="1" id="KW-0732">Signal</keyword>
<keyword evidence="3" id="KW-1185">Reference proteome</keyword>
<reference evidence="2 3" key="1">
    <citation type="journal article" date="2021" name="BMC Genomics">
        <title>Datura genome reveals duplications of psychoactive alkaloid biosynthetic genes and high mutation rate following tissue culture.</title>
        <authorList>
            <person name="Rajewski A."/>
            <person name="Carter-House D."/>
            <person name="Stajich J."/>
            <person name="Litt A."/>
        </authorList>
    </citation>
    <scope>NUCLEOTIDE SEQUENCE [LARGE SCALE GENOMIC DNA]</scope>
    <source>
        <strain evidence="2">AR-01</strain>
    </source>
</reference>
<dbReference type="Proteomes" id="UP000823775">
    <property type="component" value="Unassembled WGS sequence"/>
</dbReference>
<name>A0ABS8SX53_DATST</name>
<protein>
    <submittedName>
        <fullName evidence="2">Uncharacterized protein</fullName>
    </submittedName>
</protein>
<gene>
    <name evidence="2" type="ORF">HAX54_050913</name>
</gene>